<protein>
    <recommendedName>
        <fullName evidence="1">Cyclic nucleotide-binding domain-containing protein</fullName>
    </recommendedName>
</protein>
<dbReference type="EMBL" id="WSZM01000192">
    <property type="protein sequence ID" value="KAF4038531.1"/>
    <property type="molecule type" value="Genomic_DNA"/>
</dbReference>
<gene>
    <name evidence="2" type="ORF">GN244_ATG09311</name>
</gene>
<evidence type="ECO:0000313" key="2">
    <source>
        <dbReference type="EMBL" id="KAF4038531.1"/>
    </source>
</evidence>
<evidence type="ECO:0000259" key="1">
    <source>
        <dbReference type="PROSITE" id="PS50042"/>
    </source>
</evidence>
<proteinExistence type="predicted"/>
<accession>A0A833TC70</accession>
<organism evidence="2 3">
    <name type="scientific">Phytophthora infestans</name>
    <name type="common">Potato late blight agent</name>
    <name type="synonym">Botrytis infestans</name>
    <dbReference type="NCBI Taxonomy" id="4787"/>
    <lineage>
        <taxon>Eukaryota</taxon>
        <taxon>Sar</taxon>
        <taxon>Stramenopiles</taxon>
        <taxon>Oomycota</taxon>
        <taxon>Peronosporomycetes</taxon>
        <taxon>Peronosporales</taxon>
        <taxon>Peronosporaceae</taxon>
        <taxon>Phytophthora</taxon>
    </lineage>
</organism>
<comment type="caution">
    <text evidence="2">The sequence shown here is derived from an EMBL/GenBank/DDBJ whole genome shotgun (WGS) entry which is preliminary data.</text>
</comment>
<dbReference type="InterPro" id="IPR000595">
    <property type="entry name" value="cNMP-bd_dom"/>
</dbReference>
<keyword evidence="3" id="KW-1185">Reference proteome</keyword>
<dbReference type="PROSITE" id="PS50042">
    <property type="entry name" value="CNMP_BINDING_3"/>
    <property type="match status" value="1"/>
</dbReference>
<dbReference type="AlphaFoldDB" id="A0A833TC70"/>
<evidence type="ECO:0000313" key="3">
    <source>
        <dbReference type="Proteomes" id="UP000602510"/>
    </source>
</evidence>
<sequence length="264" mass="29615">MVASTLESGGGTGNAKAYPSKNSCVRLLTILFSDKYATRFAETGNNPTRQQLDAGDTHASSTFWRDVALDFNGNRMDFNTLLSDDVRFAWFDCSVIVVQEVETLYDMWKTVNQSYVKAMARFTKSGENGDDFYSFCAGALDVFYLHESLQLKHNLTQFVEGGMFDEDQFDSLKRRSSAVAAVDTTSTPSKKIRNEIVESMKAMTEKLCGKETSVEDKIMKMHQLIQHVETRIDELSAVGKPTARLEGSLQCYLAKLSEMETHLN</sequence>
<reference evidence="2" key="1">
    <citation type="submission" date="2020-04" db="EMBL/GenBank/DDBJ databases">
        <title>Hybrid Assembly of Korean Phytophthora infestans isolates.</title>
        <authorList>
            <person name="Prokchorchik M."/>
            <person name="Lee Y."/>
            <person name="Seo J."/>
            <person name="Cho J.-H."/>
            <person name="Park Y.-E."/>
            <person name="Jang D.-C."/>
            <person name="Im J.-S."/>
            <person name="Choi J.-G."/>
            <person name="Park H.-J."/>
            <person name="Lee G.-B."/>
            <person name="Lee Y.-G."/>
            <person name="Hong S.-Y."/>
            <person name="Cho K."/>
            <person name="Sohn K.H."/>
        </authorList>
    </citation>
    <scope>NUCLEOTIDE SEQUENCE</scope>
    <source>
        <strain evidence="2">KR_1_A1</strain>
    </source>
</reference>
<feature type="domain" description="Cyclic nucleotide-binding" evidence="1">
    <location>
        <begin position="115"/>
        <end position="181"/>
    </location>
</feature>
<name>A0A833TC70_PHYIN</name>
<dbReference type="Proteomes" id="UP000602510">
    <property type="component" value="Unassembled WGS sequence"/>
</dbReference>